<dbReference type="InterPro" id="IPR052766">
    <property type="entry name" value="S41A_metabolite_peptidase"/>
</dbReference>
<feature type="signal peptide" evidence="1">
    <location>
        <begin position="1"/>
        <end position="21"/>
    </location>
</feature>
<dbReference type="EMBL" id="JAAAIN010001884">
    <property type="protein sequence ID" value="KAG0299479.1"/>
    <property type="molecule type" value="Genomic_DNA"/>
</dbReference>
<name>A0A9P6UGD2_9FUNG</name>
<protein>
    <recommendedName>
        <fullName evidence="4">Tail specific protease domain-containing protein</fullName>
    </recommendedName>
</protein>
<reference evidence="2" key="1">
    <citation type="journal article" date="2020" name="Fungal Divers.">
        <title>Resolving the Mortierellaceae phylogeny through synthesis of multi-gene phylogenetics and phylogenomics.</title>
        <authorList>
            <person name="Vandepol N."/>
            <person name="Liber J."/>
            <person name="Desiro A."/>
            <person name="Na H."/>
            <person name="Kennedy M."/>
            <person name="Barry K."/>
            <person name="Grigoriev I.V."/>
            <person name="Miller A.N."/>
            <person name="O'Donnell K."/>
            <person name="Stajich J.E."/>
            <person name="Bonito G."/>
        </authorList>
    </citation>
    <scope>NUCLEOTIDE SEQUENCE</scope>
    <source>
        <strain evidence="2">NVP60</strain>
    </source>
</reference>
<dbReference type="PANTHER" id="PTHR37049">
    <property type="entry name" value="PEPTIDASE S41 FAMILY PROTEIN"/>
    <property type="match status" value="1"/>
</dbReference>
<dbReference type="Proteomes" id="UP000823405">
    <property type="component" value="Unassembled WGS sequence"/>
</dbReference>
<dbReference type="OrthoDB" id="27214at2759"/>
<accession>A0A9P6UGD2</accession>
<dbReference type="Gene3D" id="3.90.226.10">
    <property type="entry name" value="2-enoyl-CoA Hydratase, Chain A, domain 1"/>
    <property type="match status" value="1"/>
</dbReference>
<evidence type="ECO:0008006" key="4">
    <source>
        <dbReference type="Google" id="ProtNLM"/>
    </source>
</evidence>
<keyword evidence="3" id="KW-1185">Reference proteome</keyword>
<dbReference type="PANTHER" id="PTHR37049:SF4">
    <property type="entry name" value="RHODANESE DOMAIN-CONTAINING PROTEIN"/>
    <property type="match status" value="1"/>
</dbReference>
<evidence type="ECO:0000313" key="3">
    <source>
        <dbReference type="Proteomes" id="UP000823405"/>
    </source>
</evidence>
<dbReference type="AlphaFoldDB" id="A0A9P6UGD2"/>
<keyword evidence="1" id="KW-0732">Signal</keyword>
<gene>
    <name evidence="2" type="ORF">BGZ97_003688</name>
</gene>
<dbReference type="InterPro" id="IPR029045">
    <property type="entry name" value="ClpP/crotonase-like_dom_sf"/>
</dbReference>
<evidence type="ECO:0000313" key="2">
    <source>
        <dbReference type="EMBL" id="KAG0299479.1"/>
    </source>
</evidence>
<dbReference type="SUPFAM" id="SSF52096">
    <property type="entry name" value="ClpP/crotonase"/>
    <property type="match status" value="1"/>
</dbReference>
<organism evidence="2 3">
    <name type="scientific">Linnemannia gamsii</name>
    <dbReference type="NCBI Taxonomy" id="64522"/>
    <lineage>
        <taxon>Eukaryota</taxon>
        <taxon>Fungi</taxon>
        <taxon>Fungi incertae sedis</taxon>
        <taxon>Mucoromycota</taxon>
        <taxon>Mortierellomycotina</taxon>
        <taxon>Mortierellomycetes</taxon>
        <taxon>Mortierellales</taxon>
        <taxon>Mortierellaceae</taxon>
        <taxon>Linnemannia</taxon>
    </lineage>
</organism>
<sequence>MVSYSFKTLIISISVATFALAATPPLAPPSPSSSPTSGCSALAAKQGKNITYSDVVSCFDSIPFNKDVARTTLESLTTLFNDYYISRDAALYPYLPKPFESDPVDIVRKFDEIGRGRYKSDRKFHTDLYEAVESLHDGHAAYAPYCYVAYMFVQPIHMYAPVINGKQVLKVYKDNLNRGYQDCTVLKIDGKNAMSQVKKRADTLMTSKDPNVRLNEALASMSYKKEAGGFVVYPGQFALRNLLPERKSMRYELQCEQGKEKKGVVVEDEWVITPQMPWQFTDTESYIKNVCLAPVQPPIGASASVVQRRDVVSISAQRRDEIFALIKRALIGDEHVQAAAAEPAAPPSTTPPSPPVYPEAIKIAEGNSTVFYQLKDRPTVGVIVFVGAMIDFNDINFMYQSLDTFHQKGVTDIIIDVVSGEGGYANVGPDFAQFFFPNKGPLDKVAPMNLRVTPAIQQLSAKVFKSSDGGYSEMGNMFSLRGGGFYDSSRFFDFTNNRTYTDNSLYLDTVTQTRNGRKSQYTKLTAYKPATHPVQPNLATYPWTNNPSRLRIITDGRCLSACANIVYYLANLYKVPTYGIGGTPNQPLSKYQYATAGAVTLEGFNGMFAFGNMTSPVKNVPYQGIVSIALAQFFAPGSSIPLEYDAKMYATEFRMDYDPVNARSREAMWTQVAKLAWK</sequence>
<proteinExistence type="predicted"/>
<evidence type="ECO:0000256" key="1">
    <source>
        <dbReference type="SAM" id="SignalP"/>
    </source>
</evidence>
<feature type="chain" id="PRO_5040251026" description="Tail specific protease domain-containing protein" evidence="1">
    <location>
        <begin position="22"/>
        <end position="678"/>
    </location>
</feature>
<comment type="caution">
    <text evidence="2">The sequence shown here is derived from an EMBL/GenBank/DDBJ whole genome shotgun (WGS) entry which is preliminary data.</text>
</comment>